<reference evidence="2 3" key="1">
    <citation type="submission" date="2017-02" db="EMBL/GenBank/DDBJ databases">
        <title>The new phylogeny of genus Mycobacterium.</title>
        <authorList>
            <person name="Tortoli E."/>
            <person name="Trovato A."/>
            <person name="Cirillo D.M."/>
        </authorList>
    </citation>
    <scope>NUCLEOTIDE SEQUENCE [LARGE SCALE GENOMIC DNA]</scope>
    <source>
        <strain evidence="2 3">CCUG 56329</strain>
    </source>
</reference>
<gene>
    <name evidence="2" type="ORF">BST46_31080</name>
</gene>
<evidence type="ECO:0000313" key="2">
    <source>
        <dbReference type="EMBL" id="ORB73439.1"/>
    </source>
</evidence>
<feature type="region of interest" description="Disordered" evidence="1">
    <location>
        <begin position="59"/>
        <end position="84"/>
    </location>
</feature>
<dbReference type="GO" id="GO:0016787">
    <property type="term" value="F:hydrolase activity"/>
    <property type="evidence" value="ECO:0007669"/>
    <property type="project" value="UniProtKB-KW"/>
</dbReference>
<dbReference type="SUPFAM" id="SSF55811">
    <property type="entry name" value="Nudix"/>
    <property type="match status" value="1"/>
</dbReference>
<evidence type="ECO:0000313" key="3">
    <source>
        <dbReference type="Proteomes" id="UP000192847"/>
    </source>
</evidence>
<proteinExistence type="predicted"/>
<dbReference type="RefSeq" id="WP_142277787.1">
    <property type="nucleotide sequence ID" value="NZ_MVIL01001088.1"/>
</dbReference>
<evidence type="ECO:0000256" key="1">
    <source>
        <dbReference type="SAM" id="MobiDB-lite"/>
    </source>
</evidence>
<dbReference type="InterPro" id="IPR015797">
    <property type="entry name" value="NUDIX_hydrolase-like_dom_sf"/>
</dbReference>
<dbReference type="CDD" id="cd02883">
    <property type="entry name" value="NUDIX_Hydrolase"/>
    <property type="match status" value="1"/>
</dbReference>
<comment type="caution">
    <text evidence="2">The sequence shown here is derived from an EMBL/GenBank/DDBJ whole genome shotgun (WGS) entry which is preliminary data.</text>
</comment>
<protein>
    <submittedName>
        <fullName evidence="2">NUDIX hydrolase</fullName>
    </submittedName>
</protein>
<dbReference type="Proteomes" id="UP000192847">
    <property type="component" value="Unassembled WGS sequence"/>
</dbReference>
<organism evidence="2 3">
    <name type="scientific">Mycobacterium timonense</name>
    <dbReference type="NCBI Taxonomy" id="701043"/>
    <lineage>
        <taxon>Bacteria</taxon>
        <taxon>Bacillati</taxon>
        <taxon>Actinomycetota</taxon>
        <taxon>Actinomycetes</taxon>
        <taxon>Mycobacteriales</taxon>
        <taxon>Mycobacteriaceae</taxon>
        <taxon>Mycobacterium</taxon>
        <taxon>Mycobacterium avium complex (MAC)</taxon>
    </lineage>
</organism>
<keyword evidence="2" id="KW-0378">Hydrolase</keyword>
<dbReference type="EMBL" id="MVIL01001088">
    <property type="protein sequence ID" value="ORB73439.1"/>
    <property type="molecule type" value="Genomic_DNA"/>
</dbReference>
<accession>A0ABX3TBU3</accession>
<keyword evidence="3" id="KW-1185">Reference proteome</keyword>
<sequence length="84" mass="9227">EAFEEGVRREGLEETGLKVTVQRLTGVYKNLKQGIVALVYRCSPAAGDTHPTAEAREVRRMAKEEDQSERSPAIAVRGLDAVSE</sequence>
<name>A0ABX3TBU3_9MYCO</name>
<feature type="non-terminal residue" evidence="2">
    <location>
        <position position="84"/>
    </location>
</feature>
<feature type="non-terminal residue" evidence="2">
    <location>
        <position position="1"/>
    </location>
</feature>
<feature type="compositionally biased region" description="Basic and acidic residues" evidence="1">
    <location>
        <begin position="59"/>
        <end position="69"/>
    </location>
</feature>
<dbReference type="Gene3D" id="3.90.79.10">
    <property type="entry name" value="Nucleoside Triphosphate Pyrophosphohydrolase"/>
    <property type="match status" value="1"/>
</dbReference>